<gene>
    <name evidence="4" type="ORF">PCOR1329_LOCUS56232</name>
</gene>
<reference evidence="4" key="1">
    <citation type="submission" date="2023-10" db="EMBL/GenBank/DDBJ databases">
        <authorList>
            <person name="Chen Y."/>
            <person name="Shah S."/>
            <person name="Dougan E. K."/>
            <person name="Thang M."/>
            <person name="Chan C."/>
        </authorList>
    </citation>
    <scope>NUCLEOTIDE SEQUENCE [LARGE SCALE GENOMIC DNA]</scope>
</reference>
<protein>
    <submittedName>
        <fullName evidence="4">Uncharacterized protein</fullName>
    </submittedName>
</protein>
<evidence type="ECO:0000256" key="3">
    <source>
        <dbReference type="SAM" id="SignalP"/>
    </source>
</evidence>
<feature type="region of interest" description="Disordered" evidence="1">
    <location>
        <begin position="196"/>
        <end position="246"/>
    </location>
</feature>
<evidence type="ECO:0000313" key="5">
    <source>
        <dbReference type="Proteomes" id="UP001189429"/>
    </source>
</evidence>
<keyword evidence="2" id="KW-0472">Membrane</keyword>
<feature type="signal peptide" evidence="3">
    <location>
        <begin position="1"/>
        <end position="28"/>
    </location>
</feature>
<accession>A0ABN9VAK5</accession>
<evidence type="ECO:0000256" key="1">
    <source>
        <dbReference type="SAM" id="MobiDB-lite"/>
    </source>
</evidence>
<dbReference type="EMBL" id="CAUYUJ010016915">
    <property type="protein sequence ID" value="CAK0870025.1"/>
    <property type="molecule type" value="Genomic_DNA"/>
</dbReference>
<organism evidence="4 5">
    <name type="scientific">Prorocentrum cordatum</name>
    <dbReference type="NCBI Taxonomy" id="2364126"/>
    <lineage>
        <taxon>Eukaryota</taxon>
        <taxon>Sar</taxon>
        <taxon>Alveolata</taxon>
        <taxon>Dinophyceae</taxon>
        <taxon>Prorocentrales</taxon>
        <taxon>Prorocentraceae</taxon>
        <taxon>Prorocentrum</taxon>
    </lineage>
</organism>
<feature type="chain" id="PRO_5047126384" evidence="3">
    <location>
        <begin position="29"/>
        <end position="451"/>
    </location>
</feature>
<feature type="transmembrane region" description="Helical" evidence="2">
    <location>
        <begin position="387"/>
        <end position="407"/>
    </location>
</feature>
<keyword evidence="2" id="KW-1133">Transmembrane helix</keyword>
<comment type="caution">
    <text evidence="4">The sequence shown here is derived from an EMBL/GenBank/DDBJ whole genome shotgun (WGS) entry which is preliminary data.</text>
</comment>
<sequence>MPLPPAARRRGRLLAAALVVALAGSASGAGPAAQEAAEERVLSGTLLRSAMAEEQGVPQALRKAQANTEMEWDHLDIQVDNLDTSGLSEDDARSASSLVASAIQKVCGDDLEVFSLTPEADQVTFSSPKVCSWSPSHWEPSIGTSIMTIILIPERTASIVKMAIQSDQFQNELESVFSQLANTKMGPLQVNDIALLPVSPSDDNCNDGAMPSEPPPPSRNVSGGGKGTSLRASSASQGGGVQDDVYEADDVGEEQFRRVEMACSEISTHPRYGSPRYAPEGEAAGQVVCCSANGTSIRSVEGKCISEGGGFLKTYSEAVQTCRNYGFRLCRSAEELDRSCGKGCSLGGTLVWTSEQYKGQVQEFDNFVKGHAWTGWLDYAKDWRVDVASLLGLLLVFVLVFCLFRCFCADQGSRELLGQDAGDYSTSGPSYLNLWRMTVKRRPAGYTGDED</sequence>
<keyword evidence="5" id="KW-1185">Reference proteome</keyword>
<name>A0ABN9VAK5_9DINO</name>
<keyword evidence="3" id="KW-0732">Signal</keyword>
<dbReference type="Proteomes" id="UP001189429">
    <property type="component" value="Unassembled WGS sequence"/>
</dbReference>
<evidence type="ECO:0000313" key="4">
    <source>
        <dbReference type="EMBL" id="CAK0870025.1"/>
    </source>
</evidence>
<keyword evidence="2" id="KW-0812">Transmembrane</keyword>
<evidence type="ECO:0000256" key="2">
    <source>
        <dbReference type="SAM" id="Phobius"/>
    </source>
</evidence>
<proteinExistence type="predicted"/>